<evidence type="ECO:0000256" key="2">
    <source>
        <dbReference type="ARBA" id="ARBA00034247"/>
    </source>
</evidence>
<keyword evidence="6" id="KW-1185">Reference proteome</keyword>
<evidence type="ECO:0000259" key="4">
    <source>
        <dbReference type="PROSITE" id="PS50887"/>
    </source>
</evidence>
<reference evidence="5 6" key="1">
    <citation type="submission" date="2015-12" db="EMBL/GenBank/DDBJ databases">
        <title>Intraspecies pangenome expansion in the marine bacterium Alteromonas.</title>
        <authorList>
            <person name="Lopez-Perez M."/>
            <person name="Rodriguez-Valera F."/>
        </authorList>
    </citation>
    <scope>NUCLEOTIDE SEQUENCE [LARGE SCALE GENOMIC DNA]</scope>
    <source>
        <strain evidence="5 6">LMG 21861</strain>
        <plasmid evidence="5 6">pASTE61-200</plasmid>
    </source>
</reference>
<keyword evidence="5" id="KW-0614">Plasmid</keyword>
<protein>
    <recommendedName>
        <fullName evidence="1">diguanylate cyclase</fullName>
        <ecNumber evidence="1">2.7.7.65</ecNumber>
    </recommendedName>
</protein>
<dbReference type="Gene3D" id="3.30.70.270">
    <property type="match status" value="1"/>
</dbReference>
<dbReference type="PANTHER" id="PTHR45138">
    <property type="entry name" value="REGULATORY COMPONENTS OF SENSORY TRANSDUCTION SYSTEM"/>
    <property type="match status" value="1"/>
</dbReference>
<name>A0ABN4LS76_9ALTE</name>
<proteinExistence type="predicted"/>
<feature type="transmembrane region" description="Helical" evidence="3">
    <location>
        <begin position="119"/>
        <end position="139"/>
    </location>
</feature>
<dbReference type="EMBL" id="CP013927">
    <property type="protein sequence ID" value="AMJ76746.1"/>
    <property type="molecule type" value="Genomic_DNA"/>
</dbReference>
<dbReference type="Proteomes" id="UP000056750">
    <property type="component" value="Plasmid pASTE61-200"/>
</dbReference>
<dbReference type="SUPFAM" id="SSF55073">
    <property type="entry name" value="Nucleotide cyclase"/>
    <property type="match status" value="1"/>
</dbReference>
<evidence type="ECO:0000256" key="3">
    <source>
        <dbReference type="SAM" id="Phobius"/>
    </source>
</evidence>
<feature type="transmembrane region" description="Helical" evidence="3">
    <location>
        <begin position="193"/>
        <end position="210"/>
    </location>
</feature>
<dbReference type="CDD" id="cd01949">
    <property type="entry name" value="GGDEF"/>
    <property type="match status" value="1"/>
</dbReference>
<dbReference type="InterPro" id="IPR000160">
    <property type="entry name" value="GGDEF_dom"/>
</dbReference>
<dbReference type="SMART" id="SM00267">
    <property type="entry name" value="GGDEF"/>
    <property type="match status" value="1"/>
</dbReference>
<dbReference type="PROSITE" id="PS50887">
    <property type="entry name" value="GGDEF"/>
    <property type="match status" value="1"/>
</dbReference>
<geneLocation type="plasmid" evidence="5 6">
    <name>pASTE61-200</name>
</geneLocation>
<feature type="transmembrane region" description="Helical" evidence="3">
    <location>
        <begin position="145"/>
        <end position="163"/>
    </location>
</feature>
<feature type="domain" description="GGDEF" evidence="4">
    <location>
        <begin position="237"/>
        <end position="385"/>
    </location>
</feature>
<evidence type="ECO:0000256" key="1">
    <source>
        <dbReference type="ARBA" id="ARBA00012528"/>
    </source>
</evidence>
<evidence type="ECO:0000313" key="6">
    <source>
        <dbReference type="Proteomes" id="UP000056750"/>
    </source>
</evidence>
<keyword evidence="3" id="KW-0812">Transmembrane</keyword>
<accession>A0ABN4LS76</accession>
<dbReference type="InterPro" id="IPR029787">
    <property type="entry name" value="Nucleotide_cyclase"/>
</dbReference>
<dbReference type="InterPro" id="IPR050469">
    <property type="entry name" value="Diguanylate_Cyclase"/>
</dbReference>
<sequence length="392" mass="43971">MQLPSKRYQAIISLILMVMITLYIAVFPSSLIKQLATLPWLDMTLAILALALSFHYKQGRACFCAFLLLVYQAFPLTLPDFVLTNIYANLLPQVMVLSMVYLISDSERGVSMSVMKERMATFIAIIFLLTIVNMLVTKYIGTMSFTLYLVMALSTPALAYQLWRSPTYENTVFCYIGFTMALIGLIGAPASNVILSLFAISLLVLVFNEAHKMAYFDQLTGIESRRSLDVSSRGLSKQFAVVMCDVDHFKRFNDKYGHDTGDEVLKLVAKKVQQVAGGGNAYRYGGEEFCLLFDGKTSEEIYKHVEVIRQDIANYPFAVRSSKRKTGTPLDRTGNVKTNSVQITMSFGIAQTTCGENFERVINQADEQLYRAKDAGRNCIMLPVAESPKYSR</sequence>
<dbReference type="PANTHER" id="PTHR45138:SF9">
    <property type="entry name" value="DIGUANYLATE CYCLASE DGCM-RELATED"/>
    <property type="match status" value="1"/>
</dbReference>
<organism evidence="5 6">
    <name type="scientific">Alteromonas stellipolaris</name>
    <dbReference type="NCBI Taxonomy" id="233316"/>
    <lineage>
        <taxon>Bacteria</taxon>
        <taxon>Pseudomonadati</taxon>
        <taxon>Pseudomonadota</taxon>
        <taxon>Gammaproteobacteria</taxon>
        <taxon>Alteromonadales</taxon>
        <taxon>Alteromonadaceae</taxon>
        <taxon>Alteromonas/Salinimonas group</taxon>
        <taxon>Alteromonas</taxon>
    </lineage>
</organism>
<feature type="transmembrane region" description="Helical" evidence="3">
    <location>
        <begin position="12"/>
        <end position="32"/>
    </location>
</feature>
<keyword evidence="3" id="KW-0472">Membrane</keyword>
<comment type="catalytic activity">
    <reaction evidence="2">
        <text>2 GTP = 3',3'-c-di-GMP + 2 diphosphate</text>
        <dbReference type="Rhea" id="RHEA:24898"/>
        <dbReference type="ChEBI" id="CHEBI:33019"/>
        <dbReference type="ChEBI" id="CHEBI:37565"/>
        <dbReference type="ChEBI" id="CHEBI:58805"/>
        <dbReference type="EC" id="2.7.7.65"/>
    </reaction>
</comment>
<dbReference type="EC" id="2.7.7.65" evidence="1"/>
<dbReference type="InterPro" id="IPR043128">
    <property type="entry name" value="Rev_trsase/Diguanyl_cyclase"/>
</dbReference>
<evidence type="ECO:0000313" key="5">
    <source>
        <dbReference type="EMBL" id="AMJ76746.1"/>
    </source>
</evidence>
<dbReference type="Pfam" id="PF00990">
    <property type="entry name" value="GGDEF"/>
    <property type="match status" value="1"/>
</dbReference>
<gene>
    <name evidence="5" type="ORF">AVL57_00975</name>
</gene>
<dbReference type="RefSeq" id="WP_061093785.1">
    <property type="nucleotide sequence ID" value="NZ_CP013927.1"/>
</dbReference>
<dbReference type="NCBIfam" id="TIGR00254">
    <property type="entry name" value="GGDEF"/>
    <property type="match status" value="1"/>
</dbReference>
<feature type="transmembrane region" description="Helical" evidence="3">
    <location>
        <begin position="84"/>
        <end position="103"/>
    </location>
</feature>
<keyword evidence="3" id="KW-1133">Transmembrane helix</keyword>